<feature type="domain" description="NTF2" evidence="9">
    <location>
        <begin position="345"/>
        <end position="512"/>
    </location>
</feature>
<dbReference type="AlphaFoldDB" id="A0A8H4QM36"/>
<evidence type="ECO:0000313" key="12">
    <source>
        <dbReference type="Proteomes" id="UP000521872"/>
    </source>
</evidence>
<dbReference type="InterPro" id="IPR032710">
    <property type="entry name" value="NTF2-like_dom_sf"/>
</dbReference>
<feature type="region of interest" description="Disordered" evidence="8">
    <location>
        <begin position="25"/>
        <end position="47"/>
    </location>
</feature>
<feature type="domain" description="TAP-C" evidence="10">
    <location>
        <begin position="565"/>
        <end position="616"/>
    </location>
</feature>
<dbReference type="InterPro" id="IPR030217">
    <property type="entry name" value="NXF_fam"/>
</dbReference>
<evidence type="ECO:0000313" key="11">
    <source>
        <dbReference type="EMBL" id="KAF4613655.1"/>
    </source>
</evidence>
<accession>A0A8H4QM36</accession>
<dbReference type="PROSITE" id="PS50177">
    <property type="entry name" value="NTF2_DOMAIN"/>
    <property type="match status" value="1"/>
</dbReference>
<evidence type="ECO:0008006" key="13">
    <source>
        <dbReference type="Google" id="ProtNLM"/>
    </source>
</evidence>
<feature type="compositionally biased region" description="Low complexity" evidence="8">
    <location>
        <begin position="25"/>
        <end position="34"/>
    </location>
</feature>
<evidence type="ECO:0000259" key="9">
    <source>
        <dbReference type="PROSITE" id="PS50177"/>
    </source>
</evidence>
<dbReference type="InterPro" id="IPR018222">
    <property type="entry name" value="Nuclear_transport_factor_2_euk"/>
</dbReference>
<evidence type="ECO:0000256" key="1">
    <source>
        <dbReference type="ARBA" id="ARBA00004123"/>
    </source>
</evidence>
<dbReference type="SUPFAM" id="SSF46934">
    <property type="entry name" value="UBA-like"/>
    <property type="match status" value="1"/>
</dbReference>
<dbReference type="Gene3D" id="3.10.450.50">
    <property type="match status" value="1"/>
</dbReference>
<comment type="caution">
    <text evidence="11">The sequence shown here is derived from an EMBL/GenBank/DDBJ whole genome shotgun (WGS) entry which is preliminary data.</text>
</comment>
<dbReference type="GO" id="GO:0003723">
    <property type="term" value="F:RNA binding"/>
    <property type="evidence" value="ECO:0007669"/>
    <property type="project" value="TreeGrafter"/>
</dbReference>
<keyword evidence="5" id="KW-0677">Repeat</keyword>
<dbReference type="InterPro" id="IPR001611">
    <property type="entry name" value="Leu-rich_rpt"/>
</dbReference>
<dbReference type="CDD" id="cd14342">
    <property type="entry name" value="UBA_TAP-C"/>
    <property type="match status" value="1"/>
</dbReference>
<dbReference type="PROSITE" id="PS51450">
    <property type="entry name" value="LRR"/>
    <property type="match status" value="1"/>
</dbReference>
<gene>
    <name evidence="11" type="ORF">D9613_008114</name>
</gene>
<name>A0A8H4QM36_9AGAR</name>
<protein>
    <recommendedName>
        <fullName evidence="13">NTF2-like protein</fullName>
    </recommendedName>
</protein>
<proteinExistence type="inferred from homology"/>
<dbReference type="Gene3D" id="1.10.8.10">
    <property type="entry name" value="DNA helicase RuvA subunit, C-terminal domain"/>
    <property type="match status" value="1"/>
</dbReference>
<dbReference type="InterPro" id="IPR005637">
    <property type="entry name" value="TAP_C_dom"/>
</dbReference>
<dbReference type="GO" id="GO:0016973">
    <property type="term" value="P:poly(A)+ mRNA export from nucleus"/>
    <property type="evidence" value="ECO:0007669"/>
    <property type="project" value="TreeGrafter"/>
</dbReference>
<sequence length="616" mass="69264">MHRQVMSPYYNTQIAEFATLSPSSTTRPIPSIYRPRSRRGIGGTNDDTPVEILRRVRFSNITSDSARNESDIASTQAVGWGAPNYRTSIRPHLRYPGSSADWRLPRVVANPVQSTRLLKTDYTADSEAYRAESSLGTKKKVINRWPEIIQKRWNAETLYLNLDSLRDDEVVRKFDLIPLDKKLPVETARKIFRIVKDRFPSVTTISLNNNNLDETCLDNLRRHNLRSLINLSLQNNCISDLRGIEKLAGTNRTRRPLRLRELILIGNPVYNTACTAQKVEEYRRSVARLFPGLEVLDQEAIPHIAFDEIPQTQKPFADASQENPEAKTIPFRIEPSFVTGVDHALVVGFITRFLGAMDNDRDALKNVYDPAATFSISVNSSTPTSTNTVTMKHKASNLAEPPKMTRNLVNRRVPSTQGLHVGAHEVARALAAFTRTDHNIQNPGDRFCVDAFPVPHGEGIGLLMTLHGDFKDVNSGRRLSFDRTFMLGPASEGSSAQLNGWQVIILSDQFMIRRYTPPIQVNRIQESTVSESVHTAVNQLSISEKMPVDSDSDKTSQSQVSSMGEVERKQVEIIREQTKLSIKYAVECLEVNEWDLVKALAAFDRVKDKLPADAFA</sequence>
<evidence type="ECO:0000256" key="4">
    <source>
        <dbReference type="ARBA" id="ARBA00022614"/>
    </source>
</evidence>
<dbReference type="Pfam" id="PF22602">
    <property type="entry name" value="NXF_NTF2"/>
    <property type="match status" value="1"/>
</dbReference>
<dbReference type="PANTHER" id="PTHR10662:SF22">
    <property type="entry name" value="NUCLEAR RNA EXPORT FACTOR 1"/>
    <property type="match status" value="1"/>
</dbReference>
<keyword evidence="12" id="KW-1185">Reference proteome</keyword>
<dbReference type="Gene3D" id="3.80.10.10">
    <property type="entry name" value="Ribonuclease Inhibitor"/>
    <property type="match status" value="1"/>
</dbReference>
<dbReference type="SUPFAM" id="SSF52058">
    <property type="entry name" value="L domain-like"/>
    <property type="match status" value="1"/>
</dbReference>
<keyword evidence="6" id="KW-0509">mRNA transport</keyword>
<dbReference type="PANTHER" id="PTHR10662">
    <property type="entry name" value="NUCLEAR RNA EXPORT FACTOR"/>
    <property type="match status" value="1"/>
</dbReference>
<comment type="similarity">
    <text evidence="2">Belongs to the NXF family.</text>
</comment>
<evidence type="ECO:0000256" key="2">
    <source>
        <dbReference type="ARBA" id="ARBA00009285"/>
    </source>
</evidence>
<dbReference type="Pfam" id="PF03943">
    <property type="entry name" value="TAP_C"/>
    <property type="match status" value="1"/>
</dbReference>
<dbReference type="SUPFAM" id="SSF54427">
    <property type="entry name" value="NTF2-like"/>
    <property type="match status" value="1"/>
</dbReference>
<evidence type="ECO:0000256" key="3">
    <source>
        <dbReference type="ARBA" id="ARBA00022448"/>
    </source>
</evidence>
<evidence type="ECO:0000256" key="8">
    <source>
        <dbReference type="SAM" id="MobiDB-lite"/>
    </source>
</evidence>
<evidence type="ECO:0000256" key="7">
    <source>
        <dbReference type="ARBA" id="ARBA00023242"/>
    </source>
</evidence>
<dbReference type="Proteomes" id="UP000521872">
    <property type="component" value="Unassembled WGS sequence"/>
</dbReference>
<dbReference type="PROSITE" id="PS51281">
    <property type="entry name" value="TAP_C"/>
    <property type="match status" value="1"/>
</dbReference>
<keyword evidence="7" id="KW-0539">Nucleus</keyword>
<dbReference type="InterPro" id="IPR009060">
    <property type="entry name" value="UBA-like_sf"/>
</dbReference>
<organism evidence="11 12">
    <name type="scientific">Agrocybe pediades</name>
    <dbReference type="NCBI Taxonomy" id="84607"/>
    <lineage>
        <taxon>Eukaryota</taxon>
        <taxon>Fungi</taxon>
        <taxon>Dikarya</taxon>
        <taxon>Basidiomycota</taxon>
        <taxon>Agaricomycotina</taxon>
        <taxon>Agaricomycetes</taxon>
        <taxon>Agaricomycetidae</taxon>
        <taxon>Agaricales</taxon>
        <taxon>Agaricineae</taxon>
        <taxon>Strophariaceae</taxon>
        <taxon>Agrocybe</taxon>
    </lineage>
</organism>
<evidence type="ECO:0000256" key="6">
    <source>
        <dbReference type="ARBA" id="ARBA00022816"/>
    </source>
</evidence>
<evidence type="ECO:0000259" key="10">
    <source>
        <dbReference type="PROSITE" id="PS51281"/>
    </source>
</evidence>
<dbReference type="GO" id="GO:0005634">
    <property type="term" value="C:nucleus"/>
    <property type="evidence" value="ECO:0007669"/>
    <property type="project" value="UniProtKB-SubCell"/>
</dbReference>
<dbReference type="InterPro" id="IPR002075">
    <property type="entry name" value="NTF2_dom"/>
</dbReference>
<evidence type="ECO:0000256" key="5">
    <source>
        <dbReference type="ARBA" id="ARBA00022737"/>
    </source>
</evidence>
<dbReference type="EMBL" id="JAACJL010000045">
    <property type="protein sequence ID" value="KAF4613655.1"/>
    <property type="molecule type" value="Genomic_DNA"/>
</dbReference>
<comment type="subcellular location">
    <subcellularLocation>
        <location evidence="1">Nucleus</location>
    </subcellularLocation>
</comment>
<dbReference type="SMART" id="SM00804">
    <property type="entry name" value="TAP_C"/>
    <property type="match status" value="1"/>
</dbReference>
<keyword evidence="4" id="KW-0433">Leucine-rich repeat</keyword>
<keyword evidence="3" id="KW-0813">Transport</keyword>
<dbReference type="InterPro" id="IPR032675">
    <property type="entry name" value="LRR_dom_sf"/>
</dbReference>
<reference evidence="11 12" key="1">
    <citation type="submission" date="2019-12" db="EMBL/GenBank/DDBJ databases">
        <authorList>
            <person name="Floudas D."/>
            <person name="Bentzer J."/>
            <person name="Ahren D."/>
            <person name="Johansson T."/>
            <person name="Persson P."/>
            <person name="Tunlid A."/>
        </authorList>
    </citation>
    <scope>NUCLEOTIDE SEQUENCE [LARGE SCALE GENOMIC DNA]</scope>
    <source>
        <strain evidence="11 12">CBS 102.39</strain>
    </source>
</reference>